<gene>
    <name evidence="7" type="ORF">BU14_0052s0070</name>
</gene>
<dbReference type="InterPro" id="IPR015422">
    <property type="entry name" value="PyrdxlP-dep_Trfase_small"/>
</dbReference>
<dbReference type="Gene3D" id="3.40.640.10">
    <property type="entry name" value="Type I PLP-dependent aspartate aminotransferase-like (Major domain)"/>
    <property type="match status" value="1"/>
</dbReference>
<dbReference type="Gene3D" id="3.90.1150.10">
    <property type="entry name" value="Aspartate Aminotransferase, domain 1"/>
    <property type="match status" value="1"/>
</dbReference>
<dbReference type="GO" id="GO:0031071">
    <property type="term" value="F:cysteine desulfurase activity"/>
    <property type="evidence" value="ECO:0007669"/>
    <property type="project" value="UniProtKB-EC"/>
</dbReference>
<evidence type="ECO:0000256" key="1">
    <source>
        <dbReference type="ARBA" id="ARBA00001933"/>
    </source>
</evidence>
<sequence length="416" mass="43801">MAETERARFPTLHQTVNDHPLVYLDSAATSQKPDVVLDALTSYYSTINSNVHRGAHSLSAAATEAFEAARDAVADLIRAPSRAEVIWTRNASEAINLVAWSWGTANLGPGDEIVVSVMEHHSNLVPWQLLAERTGAVVRAVPLTAGQEYDVGALQTLLDGGKVKLVACSHVSNVLACVNPVADITAAAHAAGALVLVDACQSVPHMPVDVTALGADWLVASAHKMCGPTGVGFLWGRTELLNAMPPFLGGGEMIQDVFLDHSTYTGLPHKFEAGTPAIAEVVALGAAVDYLNGLGMPTVAAWEAELGAYLYDRLTAFAQVTVYGPPTHRAALCAFNIEGVHPSDLATFLDLEGIAVRAGHHCAQPLHRELGVDGSARASLYLYNTRAEVDAFVDALVAATELLGVTLTPRVPAASA</sequence>
<dbReference type="InterPro" id="IPR010970">
    <property type="entry name" value="Cys_dSase_SufS"/>
</dbReference>
<evidence type="ECO:0000256" key="4">
    <source>
        <dbReference type="ARBA" id="ARBA00022898"/>
    </source>
</evidence>
<dbReference type="EC" id="2.8.1.7" evidence="2"/>
<name>A0A1X6PID7_PORUM</name>
<keyword evidence="3" id="KW-0808">Transferase</keyword>
<proteinExistence type="predicted"/>
<feature type="domain" description="Aminotransferase class V" evidence="6">
    <location>
        <begin position="22"/>
        <end position="392"/>
    </location>
</feature>
<dbReference type="OrthoDB" id="420046at2759"/>
<evidence type="ECO:0000256" key="5">
    <source>
        <dbReference type="ARBA" id="ARBA00050776"/>
    </source>
</evidence>
<evidence type="ECO:0000313" key="8">
    <source>
        <dbReference type="Proteomes" id="UP000218209"/>
    </source>
</evidence>
<dbReference type="InterPro" id="IPR015424">
    <property type="entry name" value="PyrdxlP-dep_Trfase"/>
</dbReference>
<protein>
    <recommendedName>
        <fullName evidence="2">cysteine desulfurase</fullName>
        <ecNumber evidence="2">2.8.1.7</ecNumber>
    </recommendedName>
</protein>
<organism evidence="7 8">
    <name type="scientific">Porphyra umbilicalis</name>
    <name type="common">Purple laver</name>
    <name type="synonym">Red alga</name>
    <dbReference type="NCBI Taxonomy" id="2786"/>
    <lineage>
        <taxon>Eukaryota</taxon>
        <taxon>Rhodophyta</taxon>
        <taxon>Bangiophyceae</taxon>
        <taxon>Bangiales</taxon>
        <taxon>Bangiaceae</taxon>
        <taxon>Porphyra</taxon>
    </lineage>
</organism>
<reference evidence="7 8" key="1">
    <citation type="submission" date="2017-03" db="EMBL/GenBank/DDBJ databases">
        <title>WGS assembly of Porphyra umbilicalis.</title>
        <authorList>
            <person name="Brawley S.H."/>
            <person name="Blouin N.A."/>
            <person name="Ficko-Blean E."/>
            <person name="Wheeler G.L."/>
            <person name="Lohr M."/>
            <person name="Goodson H.V."/>
            <person name="Jenkins J.W."/>
            <person name="Blaby-Haas C.E."/>
            <person name="Helliwell K.E."/>
            <person name="Chan C."/>
            <person name="Marriage T."/>
            <person name="Bhattacharya D."/>
            <person name="Klein A.S."/>
            <person name="Badis Y."/>
            <person name="Brodie J."/>
            <person name="Cao Y."/>
            <person name="Collen J."/>
            <person name="Dittami S.M."/>
            <person name="Gachon C.M."/>
            <person name="Green B.R."/>
            <person name="Karpowicz S."/>
            <person name="Kim J.W."/>
            <person name="Kudahl U."/>
            <person name="Lin S."/>
            <person name="Michel G."/>
            <person name="Mittag M."/>
            <person name="Olson B.J."/>
            <person name="Pangilinan J."/>
            <person name="Peng Y."/>
            <person name="Qiu H."/>
            <person name="Shu S."/>
            <person name="Singer J.T."/>
            <person name="Smith A.G."/>
            <person name="Sprecher B.N."/>
            <person name="Wagner V."/>
            <person name="Wang W."/>
            <person name="Wang Z.-Y."/>
            <person name="Yan J."/>
            <person name="Yarish C."/>
            <person name="Zoeuner-Riek S."/>
            <person name="Zhuang Y."/>
            <person name="Zou Y."/>
            <person name="Lindquist E.A."/>
            <person name="Grimwood J."/>
            <person name="Barry K."/>
            <person name="Rokhsar D.S."/>
            <person name="Schmutz J."/>
            <person name="Stiller J.W."/>
            <person name="Grossman A.R."/>
            <person name="Prochnik S.E."/>
        </authorList>
    </citation>
    <scope>NUCLEOTIDE SEQUENCE [LARGE SCALE GENOMIC DNA]</scope>
    <source>
        <strain evidence="7">4086291</strain>
    </source>
</reference>
<keyword evidence="4" id="KW-0663">Pyridoxal phosphate</keyword>
<dbReference type="CDD" id="cd06453">
    <property type="entry name" value="SufS_like"/>
    <property type="match status" value="1"/>
</dbReference>
<evidence type="ECO:0000256" key="2">
    <source>
        <dbReference type="ARBA" id="ARBA00012239"/>
    </source>
</evidence>
<dbReference type="SUPFAM" id="SSF53383">
    <property type="entry name" value="PLP-dependent transferases"/>
    <property type="match status" value="1"/>
</dbReference>
<dbReference type="GO" id="GO:0006534">
    <property type="term" value="P:cysteine metabolic process"/>
    <property type="evidence" value="ECO:0007669"/>
    <property type="project" value="InterPro"/>
</dbReference>
<dbReference type="PANTHER" id="PTHR43586">
    <property type="entry name" value="CYSTEINE DESULFURASE"/>
    <property type="match status" value="1"/>
</dbReference>
<dbReference type="Proteomes" id="UP000218209">
    <property type="component" value="Unassembled WGS sequence"/>
</dbReference>
<evidence type="ECO:0000256" key="3">
    <source>
        <dbReference type="ARBA" id="ARBA00022679"/>
    </source>
</evidence>
<dbReference type="NCBIfam" id="TIGR01979">
    <property type="entry name" value="sufS"/>
    <property type="match status" value="1"/>
</dbReference>
<dbReference type="AlphaFoldDB" id="A0A1X6PID7"/>
<dbReference type="InterPro" id="IPR000192">
    <property type="entry name" value="Aminotrans_V_dom"/>
</dbReference>
<dbReference type="InterPro" id="IPR015421">
    <property type="entry name" value="PyrdxlP-dep_Trfase_major"/>
</dbReference>
<accession>A0A1X6PID7</accession>
<evidence type="ECO:0000259" key="6">
    <source>
        <dbReference type="Pfam" id="PF00266"/>
    </source>
</evidence>
<keyword evidence="8" id="KW-1185">Reference proteome</keyword>
<dbReference type="EMBL" id="KV918775">
    <property type="protein sequence ID" value="OSX80458.1"/>
    <property type="molecule type" value="Genomic_DNA"/>
</dbReference>
<comment type="cofactor">
    <cofactor evidence="1">
        <name>pyridoxal 5'-phosphate</name>
        <dbReference type="ChEBI" id="CHEBI:597326"/>
    </cofactor>
</comment>
<dbReference type="Pfam" id="PF00266">
    <property type="entry name" value="Aminotran_5"/>
    <property type="match status" value="1"/>
</dbReference>
<dbReference type="GO" id="GO:0030170">
    <property type="term" value="F:pyridoxal phosphate binding"/>
    <property type="evidence" value="ECO:0007669"/>
    <property type="project" value="InterPro"/>
</dbReference>
<comment type="catalytic activity">
    <reaction evidence="5">
        <text>(sulfur carrier)-H + L-cysteine = (sulfur carrier)-SH + L-alanine</text>
        <dbReference type="Rhea" id="RHEA:43892"/>
        <dbReference type="Rhea" id="RHEA-COMP:14737"/>
        <dbReference type="Rhea" id="RHEA-COMP:14739"/>
        <dbReference type="ChEBI" id="CHEBI:29917"/>
        <dbReference type="ChEBI" id="CHEBI:35235"/>
        <dbReference type="ChEBI" id="CHEBI:57972"/>
        <dbReference type="ChEBI" id="CHEBI:64428"/>
        <dbReference type="EC" id="2.8.1.7"/>
    </reaction>
</comment>
<evidence type="ECO:0000313" key="7">
    <source>
        <dbReference type="EMBL" id="OSX80458.1"/>
    </source>
</evidence>
<dbReference type="PANTHER" id="PTHR43586:SF8">
    <property type="entry name" value="CYSTEINE DESULFURASE 1, CHLOROPLASTIC"/>
    <property type="match status" value="1"/>
</dbReference>